<dbReference type="PANTHER" id="PTHR41317">
    <property type="entry name" value="PD-(D_E)XK NUCLEASE FAMILY TRANSPOSASE"/>
    <property type="match status" value="1"/>
</dbReference>
<keyword evidence="2" id="KW-1185">Reference proteome</keyword>
<dbReference type="OrthoDB" id="9803508at2"/>
<dbReference type="InterPro" id="IPR010106">
    <property type="entry name" value="RpnA"/>
</dbReference>
<dbReference type="Pfam" id="PF12784">
    <property type="entry name" value="PDDEXK_2"/>
    <property type="match status" value="1"/>
</dbReference>
<evidence type="ECO:0000313" key="2">
    <source>
        <dbReference type="Proteomes" id="UP000295620"/>
    </source>
</evidence>
<dbReference type="EMBL" id="SNYC01000010">
    <property type="protein sequence ID" value="TDQ06182.1"/>
    <property type="molecule type" value="Genomic_DNA"/>
</dbReference>
<accession>A0A4R6SRF6</accession>
<evidence type="ECO:0000313" key="1">
    <source>
        <dbReference type="EMBL" id="TDQ06182.1"/>
    </source>
</evidence>
<dbReference type="PANTHER" id="PTHR41317:SF1">
    <property type="entry name" value="PD-(D_E)XK NUCLEASE FAMILY TRANSPOSASE"/>
    <property type="match status" value="1"/>
</dbReference>
<comment type="caution">
    <text evidence="1">The sequence shown here is derived from an EMBL/GenBank/DDBJ whole genome shotgun (WGS) entry which is preliminary data.</text>
</comment>
<reference evidence="1 2" key="1">
    <citation type="submission" date="2019-03" db="EMBL/GenBank/DDBJ databases">
        <title>Genomic Encyclopedia of Archaeal and Bacterial Type Strains, Phase II (KMG-II): from individual species to whole genera.</title>
        <authorList>
            <person name="Goeker M."/>
        </authorList>
    </citation>
    <scope>NUCLEOTIDE SEQUENCE [LARGE SCALE GENOMIC DNA]</scope>
    <source>
        <strain evidence="1 2">DSM 19035</strain>
    </source>
</reference>
<sequence>MKNQPRPAIPLIPEYIDPYSDFGFKHYFGKELNKDLLIDFLNSILEGHKVIYDLQYGNSERRGPQHKYRKTLFDLYCTGTNGEEFIIEMQRAKPLYFKDRSIFYTSALIQEQGISVKPGWNYLLPEVYLIAIMDFCFEDSPAEQYLHRVMLTDIDTKQVFYNKLTYIYVEMPKFRKKINELETAQDKWLFMLNNLNKMERIPVSLVKKEFVKLFSIAKVGGLNPEEMTEYQRFLKVERDNYSVAEAYKLEGELKGIIEGELEGKLEIAVKLKTEGMPDSKIAEITGFSITKIEGLKIN</sequence>
<dbReference type="Proteomes" id="UP000295620">
    <property type="component" value="Unassembled WGS sequence"/>
</dbReference>
<proteinExistence type="predicted"/>
<organism evidence="1 2">
    <name type="scientific">Pedobacter metabolipauper</name>
    <dbReference type="NCBI Taxonomy" id="425513"/>
    <lineage>
        <taxon>Bacteria</taxon>
        <taxon>Pseudomonadati</taxon>
        <taxon>Bacteroidota</taxon>
        <taxon>Sphingobacteriia</taxon>
        <taxon>Sphingobacteriales</taxon>
        <taxon>Sphingobacteriaceae</taxon>
        <taxon>Pedobacter</taxon>
    </lineage>
</organism>
<dbReference type="NCBIfam" id="TIGR01784">
    <property type="entry name" value="T_den_put_tspse"/>
    <property type="match status" value="1"/>
</dbReference>
<gene>
    <name evidence="1" type="ORF">ATK78_4563</name>
</gene>
<dbReference type="RefSeq" id="WP_133578349.1">
    <property type="nucleotide sequence ID" value="NZ_SNYC01000010.1"/>
</dbReference>
<name>A0A4R6SRF6_9SPHI</name>
<dbReference type="AlphaFoldDB" id="A0A4R6SRF6"/>
<protein>
    <submittedName>
        <fullName evidence="1">Putative transposase/invertase (TIGR01784 family)</fullName>
    </submittedName>
</protein>